<dbReference type="GO" id="GO:0004066">
    <property type="term" value="F:asparagine synthase (glutamine-hydrolyzing) activity"/>
    <property type="evidence" value="ECO:0007669"/>
    <property type="project" value="UniProtKB-EC"/>
</dbReference>
<organism evidence="5 6">
    <name type="scientific">Thiobacillus denitrificans</name>
    <dbReference type="NCBI Taxonomy" id="36861"/>
    <lineage>
        <taxon>Bacteria</taxon>
        <taxon>Pseudomonadati</taxon>
        <taxon>Pseudomonadota</taxon>
        <taxon>Betaproteobacteria</taxon>
        <taxon>Nitrosomonadales</taxon>
        <taxon>Thiobacillaceae</taxon>
        <taxon>Thiobacillus</taxon>
    </lineage>
</organism>
<feature type="domain" description="Asparagine synthetase" evidence="4">
    <location>
        <begin position="221"/>
        <end position="351"/>
    </location>
</feature>
<comment type="caution">
    <text evidence="5">The sequence shown here is derived from an EMBL/GenBank/DDBJ whole genome shotgun (WGS) entry which is preliminary data.</text>
</comment>
<name>A0A119CWR2_THIDE</name>
<dbReference type="EC" id="6.3.5.4" evidence="2"/>
<protein>
    <recommendedName>
        <fullName evidence="2">asparagine synthase (glutamine-hydrolyzing)</fullName>
        <ecNumber evidence="2">6.3.5.4</ecNumber>
    </recommendedName>
</protein>
<accession>A0A119CWR2</accession>
<dbReference type="AlphaFoldDB" id="A0A119CWR2"/>
<dbReference type="OrthoDB" id="8766270at2"/>
<reference evidence="5 6" key="1">
    <citation type="journal article" date="2015" name="Appl. Environ. Microbiol.">
        <title>Aerobic and Anaerobic Thiosulfate Oxidation by a Cold-Adapted, Subglacial Chemoautotroph.</title>
        <authorList>
            <person name="Harrold Z.R."/>
            <person name="Skidmore M.L."/>
            <person name="Hamilton T.L."/>
            <person name="Desch L."/>
            <person name="Amada K."/>
            <person name="van Gelder W."/>
            <person name="Glover K."/>
            <person name="Roden E.E."/>
            <person name="Boyd E.S."/>
        </authorList>
    </citation>
    <scope>NUCLEOTIDE SEQUENCE [LARGE SCALE GENOMIC DNA]</scope>
    <source>
        <strain evidence="5 6">RG</strain>
    </source>
</reference>
<gene>
    <name evidence="5" type="ORF">ABW22_06455</name>
</gene>
<comment type="catalytic activity">
    <reaction evidence="3">
        <text>L-aspartate + L-glutamine + ATP + H2O = L-asparagine + L-glutamate + AMP + diphosphate + H(+)</text>
        <dbReference type="Rhea" id="RHEA:12228"/>
        <dbReference type="ChEBI" id="CHEBI:15377"/>
        <dbReference type="ChEBI" id="CHEBI:15378"/>
        <dbReference type="ChEBI" id="CHEBI:29985"/>
        <dbReference type="ChEBI" id="CHEBI:29991"/>
        <dbReference type="ChEBI" id="CHEBI:30616"/>
        <dbReference type="ChEBI" id="CHEBI:33019"/>
        <dbReference type="ChEBI" id="CHEBI:58048"/>
        <dbReference type="ChEBI" id="CHEBI:58359"/>
        <dbReference type="ChEBI" id="CHEBI:456215"/>
        <dbReference type="EC" id="6.3.5.4"/>
    </reaction>
</comment>
<dbReference type="Proteomes" id="UP000064243">
    <property type="component" value="Unassembled WGS sequence"/>
</dbReference>
<evidence type="ECO:0000259" key="4">
    <source>
        <dbReference type="Pfam" id="PF00733"/>
    </source>
</evidence>
<evidence type="ECO:0000256" key="3">
    <source>
        <dbReference type="ARBA" id="ARBA00048741"/>
    </source>
</evidence>
<dbReference type="PANTHER" id="PTHR43284">
    <property type="entry name" value="ASPARAGINE SYNTHETASE (GLUTAMINE-HYDROLYZING)"/>
    <property type="match status" value="1"/>
</dbReference>
<keyword evidence="6" id="KW-1185">Reference proteome</keyword>
<dbReference type="EMBL" id="LDUG01000018">
    <property type="protein sequence ID" value="KVW97039.1"/>
    <property type="molecule type" value="Genomic_DNA"/>
</dbReference>
<dbReference type="InterPro" id="IPR014729">
    <property type="entry name" value="Rossmann-like_a/b/a_fold"/>
</dbReference>
<sequence length="610" mass="68537">MTLFTGTLDANAQWARLFLEGSRKLAPDLPWLKHTDTRLGRLALTLDSAPQAPYSTFEAPSGQSVFVLGDILHTTQLDNATWLHSQCRENGPEMLARQNGYHLTGMIDEHETIYLAADQLGLMPVYYWGGTDHFCFSTSPNAFCSHPGFTAKPDLMGIAGILLTMHATANRTTWQDVKRLPPGHLLRWRKGEGIRLSDVNSLKAHDSYFGWPPSRCQNLIQNSFNEAVQRLDKLGETSVLLSGGLDSRLVAGCLRWHARYKVPVVTLGESTDYEMQCARRVSASLGWSMHPVPVNLDAYPTWAPIQARLEGMQSSFVEFMWWQAAGTVNKLKPRIMTGLLGDSVMGGSHLAEGFNKDFSEYDFRAQFKSVNRLGFKAEVISKLIGQPGLAEAIVEELHKTWSGYDGMSFQKCWLFDLHHRQRHHVSGAAWRLSYGAWPTYPYVDLDLLNIMAGMAASAFAERLAQINMLSNKLPRLAALPLDRGGPDIRPLIFSQASKLRHIMLSRFDSWKFPGKQIERRQFVRHYDVNSQGWHAVRQLAENYRPLTRDLLDAETLEDMLPRPSTPLVTPDPIVDGARYKTMTGLLLQLGTFKNGPTHEPNHDRAGCPPT</sequence>
<dbReference type="PATRIC" id="fig|36861.3.peg.759"/>
<dbReference type="SUPFAM" id="SSF52402">
    <property type="entry name" value="Adenine nucleotide alpha hydrolases-like"/>
    <property type="match status" value="1"/>
</dbReference>
<evidence type="ECO:0000313" key="6">
    <source>
        <dbReference type="Proteomes" id="UP000064243"/>
    </source>
</evidence>
<dbReference type="Gene3D" id="3.40.50.620">
    <property type="entry name" value="HUPs"/>
    <property type="match status" value="1"/>
</dbReference>
<dbReference type="Pfam" id="PF00733">
    <property type="entry name" value="Asn_synthase"/>
    <property type="match status" value="1"/>
</dbReference>
<comment type="pathway">
    <text evidence="1">Amino-acid biosynthesis; L-asparagine biosynthesis; L-asparagine from L-aspartate (L-Gln route): step 1/1.</text>
</comment>
<dbReference type="PANTHER" id="PTHR43284:SF1">
    <property type="entry name" value="ASPARAGINE SYNTHETASE"/>
    <property type="match status" value="1"/>
</dbReference>
<dbReference type="InterPro" id="IPR001962">
    <property type="entry name" value="Asn_synthase"/>
</dbReference>
<dbReference type="InterPro" id="IPR051786">
    <property type="entry name" value="ASN_synthetase/amidase"/>
</dbReference>
<proteinExistence type="predicted"/>
<dbReference type="GO" id="GO:0006529">
    <property type="term" value="P:asparagine biosynthetic process"/>
    <property type="evidence" value="ECO:0007669"/>
    <property type="project" value="InterPro"/>
</dbReference>
<dbReference type="Gene3D" id="3.60.20.10">
    <property type="entry name" value="Glutamine Phosphoribosylpyrophosphate, subunit 1, domain 1"/>
    <property type="match status" value="1"/>
</dbReference>
<evidence type="ECO:0000256" key="2">
    <source>
        <dbReference type="ARBA" id="ARBA00012737"/>
    </source>
</evidence>
<dbReference type="InterPro" id="IPR029055">
    <property type="entry name" value="Ntn_hydrolases_N"/>
</dbReference>
<dbReference type="RefSeq" id="WP_059753498.1">
    <property type="nucleotide sequence ID" value="NZ_LDUG01000018.1"/>
</dbReference>
<dbReference type="SUPFAM" id="SSF56235">
    <property type="entry name" value="N-terminal nucleophile aminohydrolases (Ntn hydrolases)"/>
    <property type="match status" value="1"/>
</dbReference>
<evidence type="ECO:0000256" key="1">
    <source>
        <dbReference type="ARBA" id="ARBA00005187"/>
    </source>
</evidence>
<evidence type="ECO:0000313" key="5">
    <source>
        <dbReference type="EMBL" id="KVW97039.1"/>
    </source>
</evidence>